<dbReference type="PROSITE" id="PS00523">
    <property type="entry name" value="SULFATASE_1"/>
    <property type="match status" value="1"/>
</dbReference>
<feature type="domain" description="Sulfatase N-terminal" evidence="9">
    <location>
        <begin position="152"/>
        <end position="514"/>
    </location>
</feature>
<feature type="region of interest" description="Disordered" evidence="7">
    <location>
        <begin position="26"/>
        <end position="69"/>
    </location>
</feature>
<evidence type="ECO:0000256" key="5">
    <source>
        <dbReference type="ARBA" id="ARBA00022801"/>
    </source>
</evidence>
<evidence type="ECO:0000256" key="4">
    <source>
        <dbReference type="ARBA" id="ARBA00022729"/>
    </source>
</evidence>
<dbReference type="Pfam" id="PF00884">
    <property type="entry name" value="Sulfatase"/>
    <property type="match status" value="1"/>
</dbReference>
<evidence type="ECO:0000256" key="2">
    <source>
        <dbReference type="ARBA" id="ARBA00008779"/>
    </source>
</evidence>
<dbReference type="PANTHER" id="PTHR45953:SF1">
    <property type="entry name" value="IDURONATE 2-SULFATASE"/>
    <property type="match status" value="1"/>
</dbReference>
<comment type="caution">
    <text evidence="10">The sequence shown here is derived from an EMBL/GenBank/DDBJ whole genome shotgun (WGS) entry which is preliminary data.</text>
</comment>
<organism evidence="10 11">
    <name type="scientific">Prymnesium parvum</name>
    <name type="common">Toxic golden alga</name>
    <dbReference type="NCBI Taxonomy" id="97485"/>
    <lineage>
        <taxon>Eukaryota</taxon>
        <taxon>Haptista</taxon>
        <taxon>Haptophyta</taxon>
        <taxon>Prymnesiophyceae</taxon>
        <taxon>Prymnesiales</taxon>
        <taxon>Prymnesiaceae</taxon>
        <taxon>Prymnesium</taxon>
    </lineage>
</organism>
<evidence type="ECO:0000313" key="10">
    <source>
        <dbReference type="EMBL" id="KAL1528807.1"/>
    </source>
</evidence>
<dbReference type="InterPro" id="IPR024607">
    <property type="entry name" value="Sulfatase_CS"/>
</dbReference>
<protein>
    <recommendedName>
        <fullName evidence="9">Sulfatase N-terminal domain-containing protein</fullName>
    </recommendedName>
</protein>
<gene>
    <name evidence="10" type="ORF">AB1Y20_010131</name>
</gene>
<keyword evidence="5" id="KW-0378">Hydrolase</keyword>
<evidence type="ECO:0000259" key="9">
    <source>
        <dbReference type="Pfam" id="PF00884"/>
    </source>
</evidence>
<feature type="compositionally biased region" description="Basic and acidic residues" evidence="7">
    <location>
        <begin position="49"/>
        <end position="63"/>
    </location>
</feature>
<dbReference type="InterPro" id="IPR035874">
    <property type="entry name" value="IDS"/>
</dbReference>
<keyword evidence="4" id="KW-0732">Signal</keyword>
<evidence type="ECO:0000256" key="1">
    <source>
        <dbReference type="ARBA" id="ARBA00001913"/>
    </source>
</evidence>
<dbReference type="PANTHER" id="PTHR45953">
    <property type="entry name" value="IDURONATE 2-SULFATASE"/>
    <property type="match status" value="1"/>
</dbReference>
<feature type="compositionally biased region" description="Low complexity" evidence="7">
    <location>
        <begin position="118"/>
        <end position="129"/>
    </location>
</feature>
<dbReference type="AlphaFoldDB" id="A0AB34K6C5"/>
<dbReference type="InterPro" id="IPR000917">
    <property type="entry name" value="Sulfatase_N"/>
</dbReference>
<dbReference type="EMBL" id="JBGBPQ010000002">
    <property type="protein sequence ID" value="KAL1528807.1"/>
    <property type="molecule type" value="Genomic_DNA"/>
</dbReference>
<reference evidence="10 11" key="1">
    <citation type="journal article" date="2024" name="Science">
        <title>Giant polyketide synthase enzymes in the biosynthesis of giant marine polyether toxins.</title>
        <authorList>
            <person name="Fallon T.R."/>
            <person name="Shende V.V."/>
            <person name="Wierzbicki I.H."/>
            <person name="Pendleton A.L."/>
            <person name="Watervoot N.F."/>
            <person name="Auber R.P."/>
            <person name="Gonzalez D.J."/>
            <person name="Wisecaver J.H."/>
            <person name="Moore B.S."/>
        </authorList>
    </citation>
    <scope>NUCLEOTIDE SEQUENCE [LARGE SCALE GENOMIC DNA]</scope>
    <source>
        <strain evidence="10 11">12B1</strain>
    </source>
</reference>
<sequence>MKPSRACLSLRSSLAAYRQEQEAKNAVVLPEKTDESTVKPRHACGSPRLAREASQHRVAESAEPRPPPRKLTWAIRCTRACQRPRLWMPLLLLAVLLVLLPFGLAMLPERRPSERRAPAAASPLPSAELLPPPSPPAAASRPPRLRPDASLNLLLLLVDDLRAAVGAYGDSLALTPNIDTLASQGVLFTRAYASVATCSPSRTSLLTGMRPDRHKVYDLETHFRQTVPAAVTLPQLFREKGYLSLSFGKVFHEGLDDAASWTPQEELTRAGLGELASSRGTSQTYGDDWAYMEYDSEAAATPYRGRKFGRSWERAERRRGYVDAKTADKACLALEWLRGAARPFFLAVGLVRPHLPWSAPEWAWAQHDEKDFKLPVPLPPTDASELTLQSLNRWGELRAYSGAPARGSLIGEKALKHVQGYYAAVTFADHQVGRVLTRLDKTALSNSTAVVLTSDHGWKLGEFGSWSKHTTLEADLRVPLVVRHPRAPRRVRGARTDAIVELIDLYPTIAQWSGLPPPAGQLDGVPFTALLTAPRFKEGENAEFFAPDRYAVSQWPLSTHQPGGADVFPCMGYRIRTVRHAVTRWYAANASVDRAVRCSESVDVFELAVPGAREQENVAERFEGMRVLARLAPVFERQFQWAPSPSSISEPIKRHYQLWISDGEADGEFQTRVALDCNKRRCSVAQRVEKLHAEGYRGDFVSKHITEEGVHEQVL</sequence>
<accession>A0AB34K6C5</accession>
<keyword evidence="3" id="KW-0479">Metal-binding</keyword>
<name>A0AB34K6C5_PRYPA</name>
<feature type="region of interest" description="Disordered" evidence="7">
    <location>
        <begin position="112"/>
        <end position="143"/>
    </location>
</feature>
<dbReference type="CDD" id="cd16030">
    <property type="entry name" value="iduronate-2-sulfatase"/>
    <property type="match status" value="1"/>
</dbReference>
<keyword evidence="8" id="KW-0812">Transmembrane</keyword>
<evidence type="ECO:0000256" key="8">
    <source>
        <dbReference type="SAM" id="Phobius"/>
    </source>
</evidence>
<proteinExistence type="inferred from homology"/>
<evidence type="ECO:0000256" key="6">
    <source>
        <dbReference type="ARBA" id="ARBA00022837"/>
    </source>
</evidence>
<dbReference type="GO" id="GO:0046872">
    <property type="term" value="F:metal ion binding"/>
    <property type="evidence" value="ECO:0007669"/>
    <property type="project" value="UniProtKB-KW"/>
</dbReference>
<evidence type="ECO:0000256" key="7">
    <source>
        <dbReference type="SAM" id="MobiDB-lite"/>
    </source>
</evidence>
<evidence type="ECO:0000256" key="3">
    <source>
        <dbReference type="ARBA" id="ARBA00022723"/>
    </source>
</evidence>
<evidence type="ECO:0000313" key="11">
    <source>
        <dbReference type="Proteomes" id="UP001515480"/>
    </source>
</evidence>
<keyword evidence="11" id="KW-1185">Reference proteome</keyword>
<dbReference type="GO" id="GO:0005737">
    <property type="term" value="C:cytoplasm"/>
    <property type="evidence" value="ECO:0007669"/>
    <property type="project" value="TreeGrafter"/>
</dbReference>
<comment type="similarity">
    <text evidence="2">Belongs to the sulfatase family.</text>
</comment>
<comment type="cofactor">
    <cofactor evidence="1">
        <name>Ca(2+)</name>
        <dbReference type="ChEBI" id="CHEBI:29108"/>
    </cofactor>
</comment>
<dbReference type="Gene3D" id="3.40.720.10">
    <property type="entry name" value="Alkaline Phosphatase, subunit A"/>
    <property type="match status" value="1"/>
</dbReference>
<dbReference type="GO" id="GO:0004423">
    <property type="term" value="F:iduronate-2-sulfatase activity"/>
    <property type="evidence" value="ECO:0007669"/>
    <property type="project" value="InterPro"/>
</dbReference>
<keyword evidence="8" id="KW-0472">Membrane</keyword>
<dbReference type="InterPro" id="IPR017850">
    <property type="entry name" value="Alkaline_phosphatase_core_sf"/>
</dbReference>
<dbReference type="Proteomes" id="UP001515480">
    <property type="component" value="Unassembled WGS sequence"/>
</dbReference>
<keyword evidence="6" id="KW-0106">Calcium</keyword>
<keyword evidence="8" id="KW-1133">Transmembrane helix</keyword>
<feature type="transmembrane region" description="Helical" evidence="8">
    <location>
        <begin position="86"/>
        <end position="107"/>
    </location>
</feature>
<dbReference type="SUPFAM" id="SSF53649">
    <property type="entry name" value="Alkaline phosphatase-like"/>
    <property type="match status" value="1"/>
</dbReference>